<dbReference type="InterPro" id="IPR036412">
    <property type="entry name" value="HAD-like_sf"/>
</dbReference>
<name>A0A951QTS8_9CYAN</name>
<evidence type="ECO:0000259" key="1">
    <source>
        <dbReference type="SMART" id="SM00382"/>
    </source>
</evidence>
<dbReference type="SUPFAM" id="SSF56784">
    <property type="entry name" value="HAD-like"/>
    <property type="match status" value="1"/>
</dbReference>
<sequence length="568" mass="62665">MRYLVLATDYDGTLATDGRVNDDTIAALERLRTSGRKIILVTGRQLDDLLLVFPKIDLFDCVVAENGALLYTPATRQEKLLGTQPPTEFIAALQAHDVDPLSVGKVIVATWSPHENTVLQTIRELGLELQVIFNKGAVMVLPSGINKAAGLTAALDEMQLSPHNVVGVGDAENDHAFLNLCEFSVAVANALPMVKERADFVTNGSRGAGVVELIDRLIASDLSVDPQLQRQKILLGIGEDETQINIPAYGHSILLAGTSGGGKSTLATSVLERIAEQEYQFCIIDPEGDYENFEGAFVLGDAQRSPKVSEVLNLLKQPHQNVIVNLLGIGLADRPTFFAELLAALTEMRSRTGRPHWIVADEAHHLMPGSWHLVSATIPQKLKGLMLITVHPKQVSSSALSLMDTILSVGNSPEENIHQFCQIIGYCPPNLQPQTLEPGEAIAWFVNQDAQPFRFRIVPGHTERRRHIRKYAEGELGKDKSFYFTGSKNKLNLRAQNLILFNQIAEGVDDETWLYHLQRGDYSRWFHEAIKDEGLAEEVKEIEQGHVSVDESRTAIKAAIEERYTLPA</sequence>
<dbReference type="GO" id="GO:0016791">
    <property type="term" value="F:phosphatase activity"/>
    <property type="evidence" value="ECO:0007669"/>
    <property type="project" value="TreeGrafter"/>
</dbReference>
<dbReference type="Pfam" id="PF08282">
    <property type="entry name" value="Hydrolase_3"/>
    <property type="match status" value="2"/>
</dbReference>
<dbReference type="InterPro" id="IPR006379">
    <property type="entry name" value="HAD-SF_hydro_IIB"/>
</dbReference>
<dbReference type="AlphaFoldDB" id="A0A951QTS8"/>
<dbReference type="Gene3D" id="3.90.1070.10">
    <property type="match status" value="1"/>
</dbReference>
<reference evidence="2" key="1">
    <citation type="submission" date="2021-05" db="EMBL/GenBank/DDBJ databases">
        <authorList>
            <person name="Pietrasiak N."/>
            <person name="Ward R."/>
            <person name="Stajich J.E."/>
            <person name="Kurbessoian T."/>
        </authorList>
    </citation>
    <scope>NUCLEOTIDE SEQUENCE</scope>
    <source>
        <strain evidence="2">GSE-NOS-MK-12-04C</strain>
    </source>
</reference>
<evidence type="ECO:0000313" key="2">
    <source>
        <dbReference type="EMBL" id="MBW4672077.1"/>
    </source>
</evidence>
<dbReference type="GO" id="GO:0005829">
    <property type="term" value="C:cytosol"/>
    <property type="evidence" value="ECO:0007669"/>
    <property type="project" value="TreeGrafter"/>
</dbReference>
<gene>
    <name evidence="2" type="ORF">KME60_32795</name>
</gene>
<dbReference type="PANTHER" id="PTHR10000:SF8">
    <property type="entry name" value="HAD SUPERFAMILY HYDROLASE-LIKE, TYPE 3"/>
    <property type="match status" value="1"/>
</dbReference>
<proteinExistence type="predicted"/>
<protein>
    <submittedName>
        <fullName evidence="2">HAD-IIB family hydrolase</fullName>
    </submittedName>
</protein>
<dbReference type="InterPro" id="IPR002789">
    <property type="entry name" value="HerA_central"/>
</dbReference>
<comment type="caution">
    <text evidence="2">The sequence shown here is derived from an EMBL/GenBank/DDBJ whole genome shotgun (WGS) entry which is preliminary data.</text>
</comment>
<dbReference type="PANTHER" id="PTHR10000">
    <property type="entry name" value="PHOSPHOSERINE PHOSPHATASE"/>
    <property type="match status" value="1"/>
</dbReference>
<dbReference type="SUPFAM" id="SSF52540">
    <property type="entry name" value="P-loop containing nucleoside triphosphate hydrolases"/>
    <property type="match status" value="1"/>
</dbReference>
<organism evidence="2 3">
    <name type="scientific">Cyanomargarita calcarea GSE-NOS-MK-12-04C</name>
    <dbReference type="NCBI Taxonomy" id="2839659"/>
    <lineage>
        <taxon>Bacteria</taxon>
        <taxon>Bacillati</taxon>
        <taxon>Cyanobacteriota</taxon>
        <taxon>Cyanophyceae</taxon>
        <taxon>Nostocales</taxon>
        <taxon>Cyanomargaritaceae</taxon>
        <taxon>Cyanomargarita</taxon>
    </lineage>
</organism>
<feature type="domain" description="AAA+ ATPase" evidence="1">
    <location>
        <begin position="249"/>
        <end position="413"/>
    </location>
</feature>
<dbReference type="Gene3D" id="3.40.50.1000">
    <property type="entry name" value="HAD superfamily/HAD-like"/>
    <property type="match status" value="1"/>
</dbReference>
<dbReference type="GO" id="GO:0000287">
    <property type="term" value="F:magnesium ion binding"/>
    <property type="evidence" value="ECO:0007669"/>
    <property type="project" value="TreeGrafter"/>
</dbReference>
<evidence type="ECO:0000313" key="3">
    <source>
        <dbReference type="Proteomes" id="UP000729701"/>
    </source>
</evidence>
<keyword evidence="2" id="KW-0378">Hydrolase</keyword>
<dbReference type="SMART" id="SM00382">
    <property type="entry name" value="AAA"/>
    <property type="match status" value="1"/>
</dbReference>
<dbReference type="Pfam" id="PF01935">
    <property type="entry name" value="DUF87"/>
    <property type="match status" value="1"/>
</dbReference>
<dbReference type="InterPro" id="IPR003593">
    <property type="entry name" value="AAA+_ATPase"/>
</dbReference>
<accession>A0A951QTS8</accession>
<dbReference type="EMBL" id="JAHHGZ010000062">
    <property type="protein sequence ID" value="MBW4672077.1"/>
    <property type="molecule type" value="Genomic_DNA"/>
</dbReference>
<dbReference type="Gene3D" id="3.40.50.300">
    <property type="entry name" value="P-loop containing nucleotide triphosphate hydrolases"/>
    <property type="match status" value="1"/>
</dbReference>
<dbReference type="InterPro" id="IPR023214">
    <property type="entry name" value="HAD_sf"/>
</dbReference>
<dbReference type="Proteomes" id="UP000729701">
    <property type="component" value="Unassembled WGS sequence"/>
</dbReference>
<reference evidence="2" key="2">
    <citation type="journal article" date="2022" name="Microbiol. Resour. Announc.">
        <title>Metagenome Sequencing to Explore Phylogenomics of Terrestrial Cyanobacteria.</title>
        <authorList>
            <person name="Ward R.D."/>
            <person name="Stajich J.E."/>
            <person name="Johansen J.R."/>
            <person name="Huntemann M."/>
            <person name="Clum A."/>
            <person name="Foster B."/>
            <person name="Foster B."/>
            <person name="Roux S."/>
            <person name="Palaniappan K."/>
            <person name="Varghese N."/>
            <person name="Mukherjee S."/>
            <person name="Reddy T.B.K."/>
            <person name="Daum C."/>
            <person name="Copeland A."/>
            <person name="Chen I.A."/>
            <person name="Ivanova N.N."/>
            <person name="Kyrpides N.C."/>
            <person name="Shapiro N."/>
            <person name="Eloe-Fadrosh E.A."/>
            <person name="Pietrasiak N."/>
        </authorList>
    </citation>
    <scope>NUCLEOTIDE SEQUENCE</scope>
    <source>
        <strain evidence="2">GSE-NOS-MK-12-04C</strain>
    </source>
</reference>
<dbReference type="InterPro" id="IPR027417">
    <property type="entry name" value="P-loop_NTPase"/>
</dbReference>
<dbReference type="NCBIfam" id="TIGR01484">
    <property type="entry name" value="HAD-SF-IIB"/>
    <property type="match status" value="1"/>
</dbReference>